<dbReference type="InterPro" id="IPR022572">
    <property type="entry name" value="DNA_rep/recomb_RecO_N"/>
</dbReference>
<evidence type="ECO:0000259" key="9">
    <source>
        <dbReference type="Pfam" id="PF11967"/>
    </source>
</evidence>
<comment type="similarity">
    <text evidence="2 8">Belongs to the RecO family.</text>
</comment>
<name>A0A2S7UTV5_9GAMM</name>
<feature type="domain" description="DNA replication/recombination mediator RecO N-terminal" evidence="9">
    <location>
        <begin position="7"/>
        <end position="77"/>
    </location>
</feature>
<proteinExistence type="inferred from homology"/>
<evidence type="ECO:0000313" key="10">
    <source>
        <dbReference type="EMBL" id="PQJ53416.1"/>
    </source>
</evidence>
<dbReference type="SUPFAM" id="SSF50249">
    <property type="entry name" value="Nucleic acid-binding proteins"/>
    <property type="match status" value="1"/>
</dbReference>
<gene>
    <name evidence="8" type="primary">recO</name>
    <name evidence="10" type="ORF">BTO11_06845</name>
</gene>
<dbReference type="NCBIfam" id="TIGR00613">
    <property type="entry name" value="reco"/>
    <property type="match status" value="1"/>
</dbReference>
<dbReference type="InterPro" id="IPR003717">
    <property type="entry name" value="RecO"/>
</dbReference>
<keyword evidence="6 8" id="KW-0234">DNA repair</keyword>
<evidence type="ECO:0000256" key="3">
    <source>
        <dbReference type="ARBA" id="ARBA00021310"/>
    </source>
</evidence>
<keyword evidence="5 8" id="KW-0233">DNA recombination</keyword>
<comment type="function">
    <text evidence="1 8">Involved in DNA repair and RecF pathway recombination.</text>
</comment>
<keyword evidence="11" id="KW-1185">Reference proteome</keyword>
<dbReference type="InterPro" id="IPR042242">
    <property type="entry name" value="RecO_C"/>
</dbReference>
<evidence type="ECO:0000256" key="8">
    <source>
        <dbReference type="HAMAP-Rule" id="MF_00201"/>
    </source>
</evidence>
<organism evidence="10 11">
    <name type="scientific">Psychrosphaera saromensis</name>
    <dbReference type="NCBI Taxonomy" id="716813"/>
    <lineage>
        <taxon>Bacteria</taxon>
        <taxon>Pseudomonadati</taxon>
        <taxon>Pseudomonadota</taxon>
        <taxon>Gammaproteobacteria</taxon>
        <taxon>Alteromonadales</taxon>
        <taxon>Pseudoalteromonadaceae</taxon>
        <taxon>Psychrosphaera</taxon>
    </lineage>
</organism>
<dbReference type="EMBL" id="MSCH01000003">
    <property type="protein sequence ID" value="PQJ53416.1"/>
    <property type="molecule type" value="Genomic_DNA"/>
</dbReference>
<reference evidence="10 11" key="1">
    <citation type="submission" date="2016-12" db="EMBL/GenBank/DDBJ databases">
        <title>Diversity of luminous bacteria.</title>
        <authorList>
            <person name="Yoshizawa S."/>
            <person name="Kogure K."/>
        </authorList>
    </citation>
    <scope>NUCLEOTIDE SEQUENCE [LARGE SCALE GENOMIC DNA]</scope>
    <source>
        <strain evidence="10 11">SA4-48</strain>
    </source>
</reference>
<dbReference type="Proteomes" id="UP000239007">
    <property type="component" value="Unassembled WGS sequence"/>
</dbReference>
<dbReference type="OrthoDB" id="9804792at2"/>
<dbReference type="Gene3D" id="2.40.50.140">
    <property type="entry name" value="Nucleic acid-binding proteins"/>
    <property type="match status" value="1"/>
</dbReference>
<dbReference type="PANTHER" id="PTHR33991:SF1">
    <property type="entry name" value="DNA REPAIR PROTEIN RECO"/>
    <property type="match status" value="1"/>
</dbReference>
<evidence type="ECO:0000313" key="11">
    <source>
        <dbReference type="Proteomes" id="UP000239007"/>
    </source>
</evidence>
<accession>A0A2S7UTV5</accession>
<protein>
    <recommendedName>
        <fullName evidence="3 8">DNA repair protein RecO</fullName>
    </recommendedName>
    <alternativeName>
        <fullName evidence="7 8">Recombination protein O</fullName>
    </alternativeName>
</protein>
<evidence type="ECO:0000256" key="2">
    <source>
        <dbReference type="ARBA" id="ARBA00007452"/>
    </source>
</evidence>
<evidence type="ECO:0000256" key="7">
    <source>
        <dbReference type="ARBA" id="ARBA00033409"/>
    </source>
</evidence>
<dbReference type="InterPro" id="IPR012340">
    <property type="entry name" value="NA-bd_OB-fold"/>
</dbReference>
<dbReference type="Pfam" id="PF11967">
    <property type="entry name" value="RecO_N"/>
    <property type="match status" value="1"/>
</dbReference>
<dbReference type="PANTHER" id="PTHR33991">
    <property type="entry name" value="DNA REPAIR PROTEIN RECO"/>
    <property type="match status" value="1"/>
</dbReference>
<dbReference type="GO" id="GO:0006310">
    <property type="term" value="P:DNA recombination"/>
    <property type="evidence" value="ECO:0007669"/>
    <property type="project" value="UniProtKB-UniRule"/>
</dbReference>
<evidence type="ECO:0000256" key="1">
    <source>
        <dbReference type="ARBA" id="ARBA00003065"/>
    </source>
</evidence>
<evidence type="ECO:0000256" key="6">
    <source>
        <dbReference type="ARBA" id="ARBA00023204"/>
    </source>
</evidence>
<dbReference type="GO" id="GO:0006302">
    <property type="term" value="P:double-strand break repair"/>
    <property type="evidence" value="ECO:0007669"/>
    <property type="project" value="TreeGrafter"/>
</dbReference>
<evidence type="ECO:0000256" key="4">
    <source>
        <dbReference type="ARBA" id="ARBA00022763"/>
    </source>
</evidence>
<evidence type="ECO:0000256" key="5">
    <source>
        <dbReference type="ARBA" id="ARBA00023172"/>
    </source>
</evidence>
<dbReference type="HAMAP" id="MF_00201">
    <property type="entry name" value="RecO"/>
    <property type="match status" value="1"/>
</dbReference>
<dbReference type="RefSeq" id="WP_105051899.1">
    <property type="nucleotide sequence ID" value="NZ_BMYG01000003.1"/>
</dbReference>
<dbReference type="GO" id="GO:0043590">
    <property type="term" value="C:bacterial nucleoid"/>
    <property type="evidence" value="ECO:0007669"/>
    <property type="project" value="TreeGrafter"/>
</dbReference>
<dbReference type="AlphaFoldDB" id="A0A2S7UTV5"/>
<sequence length="250" mass="28552">MLAELESKQAFILHTRAFKENQLIIEFLVEGEGRLSIIASKGGKKNSARTALLQPFRPLIIKYKVGRGLHSLKSVELNPESADIRLKSKSLFCGFYLNEVLCRLCKSDAQYDELFPLYDYAISHLQHSSEREIDTQSGMYLEAILRQFEYRLLVMLGYGISFDYDLHSEADIKADKYYELLAGSGFVFSNTPQRAIIGSDLMGIDSFLNTDLEIEKLSAHKLKLAKLILRACLHRHLGDKPLKSRELFRK</sequence>
<keyword evidence="4 8" id="KW-0227">DNA damage</keyword>
<dbReference type="Pfam" id="PF02565">
    <property type="entry name" value="RecO_C"/>
    <property type="match status" value="1"/>
</dbReference>
<comment type="caution">
    <text evidence="10">The sequence shown here is derived from an EMBL/GenBank/DDBJ whole genome shotgun (WGS) entry which is preliminary data.</text>
</comment>
<dbReference type="Gene3D" id="1.20.1440.120">
    <property type="entry name" value="Recombination protein O, C-terminal domain"/>
    <property type="match status" value="1"/>
</dbReference>